<feature type="binding site" evidence="2">
    <location>
        <begin position="113"/>
        <end position="114"/>
    </location>
    <ligand>
        <name>ATP</name>
        <dbReference type="ChEBI" id="CHEBI:30616"/>
    </ligand>
</feature>
<evidence type="ECO:0000313" key="5">
    <source>
        <dbReference type="EMBL" id="MDT0575588.1"/>
    </source>
</evidence>
<keyword evidence="1 2" id="KW-0784">Thiamine biosynthesis</keyword>
<dbReference type="SUPFAM" id="SSF55326">
    <property type="entry name" value="PurM N-terminal domain-like"/>
    <property type="match status" value="1"/>
</dbReference>
<dbReference type="Pfam" id="PF00586">
    <property type="entry name" value="AIRS"/>
    <property type="match status" value="1"/>
</dbReference>
<feature type="binding site" evidence="2">
    <location>
        <position position="205"/>
    </location>
    <ligand>
        <name>Mg(2+)</name>
        <dbReference type="ChEBI" id="CHEBI:18420"/>
        <label>5</label>
    </ligand>
</feature>
<feature type="domain" description="PurM-like N-terminal" evidence="3">
    <location>
        <begin position="25"/>
        <end position="133"/>
    </location>
</feature>
<feature type="binding site" evidence="2">
    <location>
        <position position="69"/>
    </location>
    <ligand>
        <name>Mg(2+)</name>
        <dbReference type="ChEBI" id="CHEBI:18420"/>
        <label>4</label>
    </ligand>
</feature>
<comment type="caution">
    <text evidence="5">The sequence shown here is derived from an EMBL/GenBank/DDBJ whole genome shotgun (WGS) entry which is preliminary data.</text>
</comment>
<feature type="binding site" evidence="2">
    <location>
        <position position="41"/>
    </location>
    <ligand>
        <name>Mg(2+)</name>
        <dbReference type="ChEBI" id="CHEBI:18420"/>
        <label>2</label>
    </ligand>
</feature>
<gene>
    <name evidence="2 5" type="primary">thiL</name>
    <name evidence="5" type="ORF">RM533_05265</name>
</gene>
<dbReference type="EC" id="2.7.4.16" evidence="2"/>
<dbReference type="HAMAP" id="MF_02128">
    <property type="entry name" value="TMP_kinase"/>
    <property type="match status" value="1"/>
</dbReference>
<keyword evidence="2 5" id="KW-0418">Kinase</keyword>
<organism evidence="5 6">
    <name type="scientific">Croceicoccus esteveae</name>
    <dbReference type="NCBI Taxonomy" id="3075597"/>
    <lineage>
        <taxon>Bacteria</taxon>
        <taxon>Pseudomonadati</taxon>
        <taxon>Pseudomonadota</taxon>
        <taxon>Alphaproteobacteria</taxon>
        <taxon>Sphingomonadales</taxon>
        <taxon>Erythrobacteraceae</taxon>
        <taxon>Croceicoccus</taxon>
    </lineage>
</organism>
<dbReference type="Pfam" id="PF02769">
    <property type="entry name" value="AIRS_C"/>
    <property type="match status" value="1"/>
</dbReference>
<evidence type="ECO:0000256" key="1">
    <source>
        <dbReference type="ARBA" id="ARBA00022977"/>
    </source>
</evidence>
<dbReference type="InterPro" id="IPR010918">
    <property type="entry name" value="PurM-like_C_dom"/>
</dbReference>
<sequence length="307" mass="31658">MTAEAAFIEAMRTLACSDAARGLNDDAAVLQADGPLVVTHDIMVEGVHWLPGQDAADVAWKLVATNLSDLAAKGCAPVGLVLGYMLGDTAWNARFVLGLRDVLQRFDAPLIGGDTVSQASAGPRSLGLTAIGRPARNPPPARADAAAGQRVWVTGILGAALAGFEALQAGNNDPDLTAPYRRPVPLISQGIALAPVVGGMMDVSDGLLLDAGRMAIASGTTLAIDSAAVPVHAALADRRMEGMTWGDDYQLLFTLDPQLHAPVAATCIGRVLPRGPVPLLIDGAAPDAAMQLGFLHEGTSAALNRDK</sequence>
<feature type="binding site" evidence="2">
    <location>
        <position position="26"/>
    </location>
    <ligand>
        <name>Mg(2+)</name>
        <dbReference type="ChEBI" id="CHEBI:18420"/>
        <label>3</label>
    </ligand>
</feature>
<feature type="binding site" evidence="2">
    <location>
        <position position="41"/>
    </location>
    <ligand>
        <name>Mg(2+)</name>
        <dbReference type="ChEBI" id="CHEBI:18420"/>
        <label>1</label>
    </ligand>
</feature>
<keyword evidence="6" id="KW-1185">Reference proteome</keyword>
<feature type="binding site" evidence="2">
    <location>
        <position position="69"/>
    </location>
    <ligand>
        <name>Mg(2+)</name>
        <dbReference type="ChEBI" id="CHEBI:18420"/>
        <label>3</label>
    </ligand>
</feature>
<dbReference type="InterPro" id="IPR036676">
    <property type="entry name" value="PurM-like_C_sf"/>
</dbReference>
<keyword evidence="2" id="KW-0547">Nucleotide-binding</keyword>
<keyword evidence="2" id="KW-0067">ATP-binding</keyword>
<dbReference type="RefSeq" id="WP_311340139.1">
    <property type="nucleotide sequence ID" value="NZ_JAVRHS010000002.1"/>
</dbReference>
<dbReference type="InterPro" id="IPR036921">
    <property type="entry name" value="PurM-like_N_sf"/>
</dbReference>
<feature type="binding site" evidence="2">
    <location>
        <position position="26"/>
    </location>
    <ligand>
        <name>Mg(2+)</name>
        <dbReference type="ChEBI" id="CHEBI:18420"/>
        <label>4</label>
    </ligand>
</feature>
<protein>
    <recommendedName>
        <fullName evidence="2">Thiamine-monophosphate kinase</fullName>
        <shortName evidence="2">TMP kinase</shortName>
        <shortName evidence="2">Thiamine-phosphate kinase</shortName>
        <ecNumber evidence="2">2.7.4.16</ecNumber>
    </recommendedName>
</protein>
<keyword evidence="2" id="KW-0479">Metal-binding</keyword>
<proteinExistence type="inferred from homology"/>
<name>A0ABU2ZG63_9SPHN</name>
<dbReference type="Gene3D" id="3.90.650.10">
    <property type="entry name" value="PurM-like C-terminal domain"/>
    <property type="match status" value="1"/>
</dbReference>
<comment type="catalytic activity">
    <reaction evidence="2">
        <text>thiamine phosphate + ATP = thiamine diphosphate + ADP</text>
        <dbReference type="Rhea" id="RHEA:15913"/>
        <dbReference type="ChEBI" id="CHEBI:30616"/>
        <dbReference type="ChEBI" id="CHEBI:37575"/>
        <dbReference type="ChEBI" id="CHEBI:58937"/>
        <dbReference type="ChEBI" id="CHEBI:456216"/>
        <dbReference type="EC" id="2.7.4.16"/>
    </reaction>
</comment>
<feature type="binding site" evidence="2">
    <location>
        <position position="202"/>
    </location>
    <ligand>
        <name>Mg(2+)</name>
        <dbReference type="ChEBI" id="CHEBI:18420"/>
        <label>3</label>
    </ligand>
</feature>
<feature type="binding site" evidence="2">
    <location>
        <position position="247"/>
    </location>
    <ligand>
        <name>substrate</name>
    </ligand>
</feature>
<feature type="binding site" evidence="2">
    <location>
        <position position="69"/>
    </location>
    <ligand>
        <name>Mg(2+)</name>
        <dbReference type="ChEBI" id="CHEBI:18420"/>
        <label>2</label>
    </ligand>
</feature>
<dbReference type="InterPro" id="IPR006283">
    <property type="entry name" value="ThiL-like"/>
</dbReference>
<dbReference type="PANTHER" id="PTHR30270">
    <property type="entry name" value="THIAMINE-MONOPHOSPHATE KINASE"/>
    <property type="match status" value="1"/>
</dbReference>
<dbReference type="EMBL" id="JAVRHS010000002">
    <property type="protein sequence ID" value="MDT0575588.1"/>
    <property type="molecule type" value="Genomic_DNA"/>
</dbReference>
<accession>A0ABU2ZG63</accession>
<evidence type="ECO:0000259" key="4">
    <source>
        <dbReference type="Pfam" id="PF02769"/>
    </source>
</evidence>
<comment type="similarity">
    <text evidence="2">Belongs to the thiamine-monophosphate kinase family.</text>
</comment>
<dbReference type="GO" id="GO:0009030">
    <property type="term" value="F:thiamine-phosphate kinase activity"/>
    <property type="evidence" value="ECO:0007669"/>
    <property type="project" value="UniProtKB-EC"/>
</dbReference>
<evidence type="ECO:0000259" key="3">
    <source>
        <dbReference type="Pfam" id="PF00586"/>
    </source>
</evidence>
<evidence type="ECO:0000256" key="2">
    <source>
        <dbReference type="HAMAP-Rule" id="MF_02128"/>
    </source>
</evidence>
<dbReference type="PIRSF" id="PIRSF005303">
    <property type="entry name" value="Thiam_monoph_kin"/>
    <property type="match status" value="1"/>
</dbReference>
<comment type="caution">
    <text evidence="2">Lacks conserved residue(s) required for the propagation of feature annotation.</text>
</comment>
<feature type="domain" description="PurM-like C-terminal" evidence="4">
    <location>
        <begin position="147"/>
        <end position="259"/>
    </location>
</feature>
<feature type="binding site" evidence="2">
    <location>
        <position position="142"/>
    </location>
    <ligand>
        <name>ATP</name>
        <dbReference type="ChEBI" id="CHEBI:30616"/>
    </ligand>
</feature>
<feature type="binding site" evidence="2">
    <location>
        <position position="294"/>
    </location>
    <ligand>
        <name>substrate</name>
    </ligand>
</feature>
<keyword evidence="2 5" id="KW-0808">Transferase</keyword>
<feature type="binding site" evidence="2">
    <location>
        <position position="48"/>
    </location>
    <ligand>
        <name>substrate</name>
    </ligand>
</feature>
<dbReference type="Gene3D" id="3.30.1330.10">
    <property type="entry name" value="PurM-like, N-terminal domain"/>
    <property type="match status" value="1"/>
</dbReference>
<reference evidence="5 6" key="1">
    <citation type="submission" date="2023-09" db="EMBL/GenBank/DDBJ databases">
        <authorList>
            <person name="Rey-Velasco X."/>
        </authorList>
    </citation>
    <scope>NUCLEOTIDE SEQUENCE [LARGE SCALE GENOMIC DNA]</scope>
    <source>
        <strain evidence="5 6">F390</strain>
    </source>
</reference>
<keyword evidence="2" id="KW-0460">Magnesium</keyword>
<feature type="binding site" evidence="2">
    <location>
        <position position="114"/>
    </location>
    <ligand>
        <name>Mg(2+)</name>
        <dbReference type="ChEBI" id="CHEBI:18420"/>
        <label>1</label>
    </ligand>
</feature>
<evidence type="ECO:0000313" key="6">
    <source>
        <dbReference type="Proteomes" id="UP001259803"/>
    </source>
</evidence>
<comment type="miscellaneous">
    <text evidence="2">Reaction mechanism of ThiL seems to utilize a direct, inline transfer of the gamma-phosphate of ATP to TMP rather than a phosphorylated enzyme intermediate.</text>
</comment>
<comment type="function">
    <text evidence="2">Catalyzes the ATP-dependent phosphorylation of thiamine-monophosphate (TMP) to form thiamine-pyrophosphate (TPP), the active form of vitamin B1.</text>
</comment>
<dbReference type="SUPFAM" id="SSF56042">
    <property type="entry name" value="PurM C-terminal domain-like"/>
    <property type="match status" value="1"/>
</dbReference>
<dbReference type="PANTHER" id="PTHR30270:SF0">
    <property type="entry name" value="THIAMINE-MONOPHOSPHATE KINASE"/>
    <property type="match status" value="1"/>
</dbReference>
<feature type="binding site" evidence="2">
    <location>
        <position position="204"/>
    </location>
    <ligand>
        <name>ATP</name>
        <dbReference type="ChEBI" id="CHEBI:30616"/>
    </ligand>
</feature>
<comment type="pathway">
    <text evidence="2">Cofactor biosynthesis; thiamine diphosphate biosynthesis; thiamine diphosphate from thiamine phosphate: step 1/1.</text>
</comment>
<dbReference type="CDD" id="cd02194">
    <property type="entry name" value="ThiL"/>
    <property type="match status" value="1"/>
</dbReference>
<feature type="binding site" evidence="2">
    <location>
        <position position="39"/>
    </location>
    <ligand>
        <name>Mg(2+)</name>
        <dbReference type="ChEBI" id="CHEBI:18420"/>
        <label>4</label>
    </ligand>
</feature>
<dbReference type="NCBIfam" id="TIGR01379">
    <property type="entry name" value="thiL"/>
    <property type="match status" value="1"/>
</dbReference>
<dbReference type="Proteomes" id="UP001259803">
    <property type="component" value="Unassembled WGS sequence"/>
</dbReference>
<dbReference type="InterPro" id="IPR016188">
    <property type="entry name" value="PurM-like_N"/>
</dbReference>